<evidence type="ECO:0000313" key="8">
    <source>
        <dbReference type="EMBL" id="AFY92576.1"/>
    </source>
</evidence>
<keyword evidence="4" id="KW-0238">DNA-binding</keyword>
<dbReference type="OrthoDB" id="574265at2"/>
<dbReference type="Pfam" id="PF08681">
    <property type="entry name" value="TacA1"/>
    <property type="match status" value="1"/>
</dbReference>
<dbReference type="GO" id="GO:0006355">
    <property type="term" value="P:regulation of DNA-templated transcription"/>
    <property type="evidence" value="ECO:0007669"/>
    <property type="project" value="InterPro"/>
</dbReference>
<evidence type="ECO:0000256" key="2">
    <source>
        <dbReference type="ARBA" id="ARBA00022649"/>
    </source>
</evidence>
<evidence type="ECO:0000256" key="4">
    <source>
        <dbReference type="ARBA" id="ARBA00023125"/>
    </source>
</evidence>
<sequence length="93" mass="10604">MSSNLRTERLDIRLSPTAKRLLQAAAQSRHQTLSEFVLETALTEAESTLAERRQFSLNDKEWDAFQAALDAPPRTHPRLQQLLNTPSVFDRCP</sequence>
<dbReference type="RefSeq" id="WP_015158757.1">
    <property type="nucleotide sequence ID" value="NC_019697.1"/>
</dbReference>
<reference evidence="8 9" key="1">
    <citation type="submission" date="2012-05" db="EMBL/GenBank/DDBJ databases">
        <title>Finished chromosome of genome of Chamaesiphon sp. PCC 6605.</title>
        <authorList>
            <consortium name="US DOE Joint Genome Institute"/>
            <person name="Gugger M."/>
            <person name="Coursin T."/>
            <person name="Rippka R."/>
            <person name="Tandeau De Marsac N."/>
            <person name="Huntemann M."/>
            <person name="Wei C.-L."/>
            <person name="Han J."/>
            <person name="Detter J.C."/>
            <person name="Han C."/>
            <person name="Tapia R."/>
            <person name="Chen A."/>
            <person name="Kyrpides N."/>
            <person name="Mavromatis K."/>
            <person name="Markowitz V."/>
            <person name="Szeto E."/>
            <person name="Ivanova N."/>
            <person name="Pagani I."/>
            <person name="Pati A."/>
            <person name="Goodwin L."/>
            <person name="Nordberg H.P."/>
            <person name="Cantor M.N."/>
            <person name="Hua S.X."/>
            <person name="Woyke T."/>
            <person name="Kerfeld C.A."/>
        </authorList>
    </citation>
    <scope>NUCLEOTIDE SEQUENCE [LARGE SCALE GENOMIC DNA]</scope>
    <source>
        <strain evidence="9">ATCC 27169 / PCC 6605</strain>
    </source>
</reference>
<keyword evidence="2" id="KW-1277">Toxin-antitoxin system</keyword>
<keyword evidence="1" id="KW-0678">Repressor</keyword>
<dbReference type="AlphaFoldDB" id="K9UDR5"/>
<keyword evidence="5" id="KW-0804">Transcription</keyword>
<dbReference type="InterPro" id="IPR014795">
    <property type="entry name" value="TacA_1-like"/>
</dbReference>
<keyword evidence="9" id="KW-1185">Reference proteome</keyword>
<dbReference type="Gene3D" id="1.20.5.780">
    <property type="entry name" value="Single helix bin"/>
    <property type="match status" value="1"/>
</dbReference>
<proteinExistence type="inferred from homology"/>
<organism evidence="8 9">
    <name type="scientific">Chamaesiphon minutus (strain ATCC 27169 / PCC 6605)</name>
    <dbReference type="NCBI Taxonomy" id="1173020"/>
    <lineage>
        <taxon>Bacteria</taxon>
        <taxon>Bacillati</taxon>
        <taxon>Cyanobacteriota</taxon>
        <taxon>Cyanophyceae</taxon>
        <taxon>Gomontiellales</taxon>
        <taxon>Chamaesiphonaceae</taxon>
        <taxon>Chamaesiphon</taxon>
    </lineage>
</organism>
<evidence type="ECO:0000256" key="3">
    <source>
        <dbReference type="ARBA" id="ARBA00023015"/>
    </source>
</evidence>
<evidence type="ECO:0000313" key="9">
    <source>
        <dbReference type="Proteomes" id="UP000010366"/>
    </source>
</evidence>
<evidence type="ECO:0000256" key="7">
    <source>
        <dbReference type="SAM" id="MobiDB-lite"/>
    </source>
</evidence>
<name>K9UDR5_CHAP6</name>
<comment type="similarity">
    <text evidence="6">Belongs to the TacA antitoxin family.</text>
</comment>
<evidence type="ECO:0000256" key="1">
    <source>
        <dbReference type="ARBA" id="ARBA00022491"/>
    </source>
</evidence>
<dbReference type="InterPro" id="IPR010985">
    <property type="entry name" value="Ribbon_hlx_hlx"/>
</dbReference>
<dbReference type="GO" id="GO:0003677">
    <property type="term" value="F:DNA binding"/>
    <property type="evidence" value="ECO:0007669"/>
    <property type="project" value="UniProtKB-KW"/>
</dbReference>
<accession>K9UDR5</accession>
<evidence type="ECO:0000256" key="6">
    <source>
        <dbReference type="ARBA" id="ARBA00049988"/>
    </source>
</evidence>
<dbReference type="eggNOG" id="COG4453">
    <property type="taxonomic scope" value="Bacteria"/>
</dbReference>
<dbReference type="STRING" id="1173020.Cha6605_1399"/>
<dbReference type="SUPFAM" id="SSF47598">
    <property type="entry name" value="Ribbon-helix-helix"/>
    <property type="match status" value="1"/>
</dbReference>
<dbReference type="Proteomes" id="UP000010366">
    <property type="component" value="Chromosome"/>
</dbReference>
<keyword evidence="3" id="KW-0805">Transcription regulation</keyword>
<evidence type="ECO:0008006" key="10">
    <source>
        <dbReference type="Google" id="ProtNLM"/>
    </source>
</evidence>
<dbReference type="PANTHER" id="PTHR35401:SF1">
    <property type="entry name" value="CYTOPLASMIC PROTEIN"/>
    <property type="match status" value="1"/>
</dbReference>
<dbReference type="EMBL" id="CP003600">
    <property type="protein sequence ID" value="AFY92576.1"/>
    <property type="molecule type" value="Genomic_DNA"/>
</dbReference>
<evidence type="ECO:0000256" key="5">
    <source>
        <dbReference type="ARBA" id="ARBA00023163"/>
    </source>
</evidence>
<feature type="region of interest" description="Disordered" evidence="7">
    <location>
        <begin position="73"/>
        <end position="93"/>
    </location>
</feature>
<gene>
    <name evidence="8" type="ORF">Cha6605_1399</name>
</gene>
<dbReference type="PANTHER" id="PTHR35401">
    <property type="entry name" value="COPG FAMILY HELIX-TURN-HELIX PROTEIN-RELATED-RELATED"/>
    <property type="match status" value="1"/>
</dbReference>
<dbReference type="KEGG" id="cmp:Cha6605_1399"/>
<protein>
    <recommendedName>
        <fullName evidence="10">DUF1778 domain-containing protein</fullName>
    </recommendedName>
</protein>
<dbReference type="HOGENOM" id="CLU_152494_1_2_3"/>